<sequence length="133" mass="15141">MPGRILRKGSLLIPSGYTDHLYIICCDPVFYPKKTKACFLAVNISSLKPDIPYDHTCILNCGDHPFIRHPSFVFYSRADIFGSVTVEQHMAAGDIKIHEPCDDSVFNRILSGFDISPHVTLEIRNFYKKYCIN</sequence>
<reference evidence="2" key="1">
    <citation type="submission" date="2015-11" db="EMBL/GenBank/DDBJ databases">
        <authorList>
            <person name="Tobias N.J."/>
            <person name="Mishra B."/>
            <person name="Gupta D.K."/>
            <person name="Thines M."/>
            <person name="Stinear T.P."/>
            <person name="Bode H.B."/>
        </authorList>
    </citation>
    <scope>NUCLEOTIDE SEQUENCE [LARGE SCALE GENOMIC DNA]</scope>
    <source>
        <strain evidence="2">PB45.5</strain>
    </source>
</reference>
<name>A0A1B8YLX1_9GAMM</name>
<dbReference type="PATRIC" id="fig|29488.15.peg.672"/>
<proteinExistence type="predicted"/>
<evidence type="ECO:0000313" key="1">
    <source>
        <dbReference type="EMBL" id="OCA56108.1"/>
    </source>
</evidence>
<gene>
    <name evidence="1" type="ORF">Phpb_00607</name>
</gene>
<dbReference type="RefSeq" id="WP_065389115.1">
    <property type="nucleotide sequence ID" value="NZ_CAWMQN010000018.1"/>
</dbReference>
<accession>A0A1B8YLX1</accession>
<dbReference type="EMBL" id="LOIC01000018">
    <property type="protein sequence ID" value="OCA56108.1"/>
    <property type="molecule type" value="Genomic_DNA"/>
</dbReference>
<dbReference type="Proteomes" id="UP000092665">
    <property type="component" value="Unassembled WGS sequence"/>
</dbReference>
<keyword evidence="2" id="KW-1185">Reference proteome</keyword>
<evidence type="ECO:0000313" key="2">
    <source>
        <dbReference type="Proteomes" id="UP000092665"/>
    </source>
</evidence>
<organism evidence="1 2">
    <name type="scientific">Photorhabdus namnaonensis</name>
    <dbReference type="NCBI Taxonomy" id="1851568"/>
    <lineage>
        <taxon>Bacteria</taxon>
        <taxon>Pseudomonadati</taxon>
        <taxon>Pseudomonadota</taxon>
        <taxon>Gammaproteobacteria</taxon>
        <taxon>Enterobacterales</taxon>
        <taxon>Morganellaceae</taxon>
        <taxon>Photorhabdus</taxon>
    </lineage>
</organism>
<protein>
    <submittedName>
        <fullName evidence="1">Uncharacterized protein</fullName>
    </submittedName>
</protein>
<dbReference type="AlphaFoldDB" id="A0A1B8YLX1"/>
<comment type="caution">
    <text evidence="1">The sequence shown here is derived from an EMBL/GenBank/DDBJ whole genome shotgun (WGS) entry which is preliminary data.</text>
</comment>